<gene>
    <name evidence="2" type="ORF">DCF19_03155</name>
</gene>
<evidence type="ECO:0000313" key="2">
    <source>
        <dbReference type="EMBL" id="PZO44212.1"/>
    </source>
</evidence>
<accession>A0A2W4WIC1</accession>
<comment type="caution">
    <text evidence="2">The sequence shown here is derived from an EMBL/GenBank/DDBJ whole genome shotgun (WGS) entry which is preliminary data.</text>
</comment>
<evidence type="ECO:0000313" key="3">
    <source>
        <dbReference type="Proteomes" id="UP000249467"/>
    </source>
</evidence>
<keyword evidence="2" id="KW-0540">Nuclease</keyword>
<dbReference type="InterPro" id="IPR012296">
    <property type="entry name" value="Nuclease_put_TT1808"/>
</dbReference>
<dbReference type="PANTHER" id="PTHR34107">
    <property type="entry name" value="SLL0198 PROTEIN-RELATED"/>
    <property type="match status" value="1"/>
</dbReference>
<dbReference type="Pfam" id="PF05685">
    <property type="entry name" value="Uma2"/>
    <property type="match status" value="1"/>
</dbReference>
<protein>
    <submittedName>
        <fullName evidence="2">Uma2 family endonuclease</fullName>
    </submittedName>
</protein>
<dbReference type="InterPro" id="IPR008538">
    <property type="entry name" value="Uma2"/>
</dbReference>
<proteinExistence type="predicted"/>
<keyword evidence="2" id="KW-0255">Endonuclease</keyword>
<reference evidence="2 3" key="1">
    <citation type="submission" date="2018-04" db="EMBL/GenBank/DDBJ databases">
        <authorList>
            <person name="Go L.Y."/>
            <person name="Mitchell J.A."/>
        </authorList>
    </citation>
    <scope>NUCLEOTIDE SEQUENCE [LARGE SCALE GENOMIC DNA]</scope>
    <source>
        <strain evidence="2">ULC066bin1</strain>
    </source>
</reference>
<evidence type="ECO:0000259" key="1">
    <source>
        <dbReference type="Pfam" id="PF05685"/>
    </source>
</evidence>
<dbReference type="Proteomes" id="UP000249467">
    <property type="component" value="Unassembled WGS sequence"/>
</dbReference>
<name>A0A2W4WIC1_9CYAN</name>
<organism evidence="2 3">
    <name type="scientific">Pseudanabaena frigida</name>
    <dbReference type="NCBI Taxonomy" id="945775"/>
    <lineage>
        <taxon>Bacteria</taxon>
        <taxon>Bacillati</taxon>
        <taxon>Cyanobacteriota</taxon>
        <taxon>Cyanophyceae</taxon>
        <taxon>Pseudanabaenales</taxon>
        <taxon>Pseudanabaenaceae</taxon>
        <taxon>Pseudanabaena</taxon>
    </lineage>
</organism>
<dbReference type="GO" id="GO:0004519">
    <property type="term" value="F:endonuclease activity"/>
    <property type="evidence" value="ECO:0007669"/>
    <property type="project" value="UniProtKB-KW"/>
</dbReference>
<keyword evidence="2" id="KW-0378">Hydrolase</keyword>
<dbReference type="EMBL" id="QBML01000003">
    <property type="protein sequence ID" value="PZO44212.1"/>
    <property type="molecule type" value="Genomic_DNA"/>
</dbReference>
<reference evidence="2 3" key="2">
    <citation type="submission" date="2018-06" db="EMBL/GenBank/DDBJ databases">
        <title>Metagenomic assembly of (sub)arctic Cyanobacteria and their associated microbiome from non-axenic cultures.</title>
        <authorList>
            <person name="Baurain D."/>
        </authorList>
    </citation>
    <scope>NUCLEOTIDE SEQUENCE [LARGE SCALE GENOMIC DNA]</scope>
    <source>
        <strain evidence="2">ULC066bin1</strain>
    </source>
</reference>
<sequence>MTTVIQSPVIEKDTLQRMTLAEFLASPESDRNYEFIDGQAIRKMSPKRFHASLQAELLIFLRTLFEGKGFVYPEWGIVLKRNEQDWCPVPDLTYISIERLPNDVGNEMCPVPPELVIEIMSEGQTFKEFVAKAGDYLKAGILRVWVIDLMSRTFTVFYPDRSPETYQGDRQLTDELFPDLAVTAEQFFVKARI</sequence>
<dbReference type="InterPro" id="IPR011335">
    <property type="entry name" value="Restrct_endonuc-II-like"/>
</dbReference>
<feature type="domain" description="Putative restriction endonuclease" evidence="1">
    <location>
        <begin position="21"/>
        <end position="183"/>
    </location>
</feature>
<dbReference type="CDD" id="cd06260">
    <property type="entry name" value="DUF820-like"/>
    <property type="match status" value="1"/>
</dbReference>
<dbReference type="AlphaFoldDB" id="A0A2W4WIC1"/>
<dbReference type="PANTHER" id="PTHR34107:SF1">
    <property type="entry name" value="SLL0198 PROTEIN"/>
    <property type="match status" value="1"/>
</dbReference>
<dbReference type="SUPFAM" id="SSF52980">
    <property type="entry name" value="Restriction endonuclease-like"/>
    <property type="match status" value="1"/>
</dbReference>
<dbReference type="Gene3D" id="3.90.1570.10">
    <property type="entry name" value="tt1808, chain A"/>
    <property type="match status" value="1"/>
</dbReference>